<proteinExistence type="predicted"/>
<accession>A0A4C1VIW4</accession>
<sequence length="204" mass="22471">MIISTIIFILSARFLVLVSCIFSLSYADDASLHLVLSLRYNGEGRLNFGGEGLSAYCRSSYCRHHIGSSDHWRCGTHFSVLSFTNCNPFVSSSDPLIVASDTSKSSNNRALLAVLFPLKDGDSETARLEICGIILFVFPALTAKPFSLRKSSKSSLSCAAAQRRAHVSNCLLCYRQRRCASAGRTTGNWMTQVRENNGATQRMR</sequence>
<name>A0A4C1VIW4_EUMVA</name>
<dbReference type="Proteomes" id="UP000299102">
    <property type="component" value="Unassembled WGS sequence"/>
</dbReference>
<gene>
    <name evidence="1" type="ORF">EVAR_95665_1</name>
</gene>
<keyword evidence="2" id="KW-1185">Reference proteome</keyword>
<organism evidence="1 2">
    <name type="scientific">Eumeta variegata</name>
    <name type="common">Bagworm moth</name>
    <name type="synonym">Eumeta japonica</name>
    <dbReference type="NCBI Taxonomy" id="151549"/>
    <lineage>
        <taxon>Eukaryota</taxon>
        <taxon>Metazoa</taxon>
        <taxon>Ecdysozoa</taxon>
        <taxon>Arthropoda</taxon>
        <taxon>Hexapoda</taxon>
        <taxon>Insecta</taxon>
        <taxon>Pterygota</taxon>
        <taxon>Neoptera</taxon>
        <taxon>Endopterygota</taxon>
        <taxon>Lepidoptera</taxon>
        <taxon>Glossata</taxon>
        <taxon>Ditrysia</taxon>
        <taxon>Tineoidea</taxon>
        <taxon>Psychidae</taxon>
        <taxon>Oiketicinae</taxon>
        <taxon>Eumeta</taxon>
    </lineage>
</organism>
<dbReference type="EMBL" id="BGZK01000356">
    <property type="protein sequence ID" value="GBP38916.1"/>
    <property type="molecule type" value="Genomic_DNA"/>
</dbReference>
<evidence type="ECO:0000313" key="1">
    <source>
        <dbReference type="EMBL" id="GBP38916.1"/>
    </source>
</evidence>
<protein>
    <submittedName>
        <fullName evidence="1">Uncharacterized protein</fullName>
    </submittedName>
</protein>
<evidence type="ECO:0000313" key="2">
    <source>
        <dbReference type="Proteomes" id="UP000299102"/>
    </source>
</evidence>
<dbReference type="AlphaFoldDB" id="A0A4C1VIW4"/>
<reference evidence="1 2" key="1">
    <citation type="journal article" date="2019" name="Commun. Biol.">
        <title>The bagworm genome reveals a unique fibroin gene that provides high tensile strength.</title>
        <authorList>
            <person name="Kono N."/>
            <person name="Nakamura H."/>
            <person name="Ohtoshi R."/>
            <person name="Tomita M."/>
            <person name="Numata K."/>
            <person name="Arakawa K."/>
        </authorList>
    </citation>
    <scope>NUCLEOTIDE SEQUENCE [LARGE SCALE GENOMIC DNA]</scope>
</reference>
<comment type="caution">
    <text evidence="1">The sequence shown here is derived from an EMBL/GenBank/DDBJ whole genome shotgun (WGS) entry which is preliminary data.</text>
</comment>